<protein>
    <submittedName>
        <fullName evidence="2">Uncharacterized protein</fullName>
    </submittedName>
</protein>
<feature type="region of interest" description="Disordered" evidence="1">
    <location>
        <begin position="1"/>
        <end position="29"/>
    </location>
</feature>
<accession>A0A9P6MH80</accession>
<name>A0A9P6MH80_9FUNG</name>
<evidence type="ECO:0000313" key="2">
    <source>
        <dbReference type="EMBL" id="KAF9998943.1"/>
    </source>
</evidence>
<dbReference type="AlphaFoldDB" id="A0A9P6MH80"/>
<reference evidence="2" key="1">
    <citation type="journal article" date="2020" name="Fungal Divers.">
        <title>Resolving the Mortierellaceae phylogeny through synthesis of multi-gene phylogenetics and phylogenomics.</title>
        <authorList>
            <person name="Vandepol N."/>
            <person name="Liber J."/>
            <person name="Desiro A."/>
            <person name="Na H."/>
            <person name="Kennedy M."/>
            <person name="Barry K."/>
            <person name="Grigoriev I.V."/>
            <person name="Miller A.N."/>
            <person name="O'Donnell K."/>
            <person name="Stajich J.E."/>
            <person name="Bonito G."/>
        </authorList>
    </citation>
    <scope>NUCLEOTIDE SEQUENCE</scope>
    <source>
        <strain evidence="2">MES-2147</strain>
    </source>
</reference>
<comment type="caution">
    <text evidence="2">The sequence shown here is derived from an EMBL/GenBank/DDBJ whole genome shotgun (WGS) entry which is preliminary data.</text>
</comment>
<feature type="compositionally biased region" description="Low complexity" evidence="1">
    <location>
        <begin position="1"/>
        <end position="17"/>
    </location>
</feature>
<proteinExistence type="predicted"/>
<evidence type="ECO:0000256" key="1">
    <source>
        <dbReference type="SAM" id="MobiDB-lite"/>
    </source>
</evidence>
<dbReference type="EMBL" id="JAAAHW010000797">
    <property type="protein sequence ID" value="KAF9998943.1"/>
    <property type="molecule type" value="Genomic_DNA"/>
</dbReference>
<dbReference type="Proteomes" id="UP000749646">
    <property type="component" value="Unassembled WGS sequence"/>
</dbReference>
<organism evidence="2 3">
    <name type="scientific">Modicella reniformis</name>
    <dbReference type="NCBI Taxonomy" id="1440133"/>
    <lineage>
        <taxon>Eukaryota</taxon>
        <taxon>Fungi</taxon>
        <taxon>Fungi incertae sedis</taxon>
        <taxon>Mucoromycota</taxon>
        <taxon>Mortierellomycotina</taxon>
        <taxon>Mortierellomycetes</taxon>
        <taxon>Mortierellales</taxon>
        <taxon>Mortierellaceae</taxon>
        <taxon>Modicella</taxon>
    </lineage>
</organism>
<keyword evidence="3" id="KW-1185">Reference proteome</keyword>
<gene>
    <name evidence="2" type="ORF">BGZ65_005625</name>
</gene>
<evidence type="ECO:0000313" key="3">
    <source>
        <dbReference type="Proteomes" id="UP000749646"/>
    </source>
</evidence>
<sequence>MNRQHQQQQRVLSQHLSSTSDASVVDSPPLLSPVEYRLSKISSTSAEMAAIRMAQQAMALEELRKIKESKDKQVKEANENALQRLLDGLSSGGGEGAAD</sequence>